<reference evidence="3" key="1">
    <citation type="submission" date="2023-02" db="EMBL/GenBank/DDBJ databases">
        <title>Genome of toxic invasive species Heracleum sosnowskyi carries increased number of genes despite the absence of recent whole-genome duplications.</title>
        <authorList>
            <person name="Schelkunov M."/>
            <person name="Shtratnikova V."/>
            <person name="Makarenko M."/>
            <person name="Klepikova A."/>
            <person name="Omelchenko D."/>
            <person name="Novikova G."/>
            <person name="Obukhova E."/>
            <person name="Bogdanov V."/>
            <person name="Penin A."/>
            <person name="Logacheva M."/>
        </authorList>
    </citation>
    <scope>NUCLEOTIDE SEQUENCE</scope>
    <source>
        <strain evidence="3">Hsosn_3</strain>
        <tissue evidence="3">Leaf</tissue>
    </source>
</reference>
<keyword evidence="2" id="KW-0812">Transmembrane</keyword>
<feature type="transmembrane region" description="Helical" evidence="2">
    <location>
        <begin position="128"/>
        <end position="153"/>
    </location>
</feature>
<name>A0AAD8IVH8_9APIA</name>
<evidence type="ECO:0000256" key="1">
    <source>
        <dbReference type="SAM" id="MobiDB-lite"/>
    </source>
</evidence>
<feature type="transmembrane region" description="Helical" evidence="2">
    <location>
        <begin position="96"/>
        <end position="116"/>
    </location>
</feature>
<evidence type="ECO:0000313" key="4">
    <source>
        <dbReference type="Proteomes" id="UP001237642"/>
    </source>
</evidence>
<feature type="region of interest" description="Disordered" evidence="1">
    <location>
        <begin position="16"/>
        <end position="70"/>
    </location>
</feature>
<gene>
    <name evidence="3" type="ORF">POM88_011020</name>
</gene>
<proteinExistence type="predicted"/>
<dbReference type="Proteomes" id="UP001237642">
    <property type="component" value="Unassembled WGS sequence"/>
</dbReference>
<organism evidence="3 4">
    <name type="scientific">Heracleum sosnowskyi</name>
    <dbReference type="NCBI Taxonomy" id="360622"/>
    <lineage>
        <taxon>Eukaryota</taxon>
        <taxon>Viridiplantae</taxon>
        <taxon>Streptophyta</taxon>
        <taxon>Embryophyta</taxon>
        <taxon>Tracheophyta</taxon>
        <taxon>Spermatophyta</taxon>
        <taxon>Magnoliopsida</taxon>
        <taxon>eudicotyledons</taxon>
        <taxon>Gunneridae</taxon>
        <taxon>Pentapetalae</taxon>
        <taxon>asterids</taxon>
        <taxon>campanulids</taxon>
        <taxon>Apiales</taxon>
        <taxon>Apiaceae</taxon>
        <taxon>Apioideae</taxon>
        <taxon>apioid superclade</taxon>
        <taxon>Tordylieae</taxon>
        <taxon>Tordyliinae</taxon>
        <taxon>Heracleum</taxon>
    </lineage>
</organism>
<reference evidence="3" key="2">
    <citation type="submission" date="2023-05" db="EMBL/GenBank/DDBJ databases">
        <authorList>
            <person name="Schelkunov M.I."/>
        </authorList>
    </citation>
    <scope>NUCLEOTIDE SEQUENCE</scope>
    <source>
        <strain evidence="3">Hsosn_3</strain>
        <tissue evidence="3">Leaf</tissue>
    </source>
</reference>
<comment type="caution">
    <text evidence="3">The sequence shown here is derived from an EMBL/GenBank/DDBJ whole genome shotgun (WGS) entry which is preliminary data.</text>
</comment>
<keyword evidence="2" id="KW-1133">Transmembrane helix</keyword>
<feature type="compositionally biased region" description="Basic and acidic residues" evidence="1">
    <location>
        <begin position="43"/>
        <end position="54"/>
    </location>
</feature>
<evidence type="ECO:0000256" key="2">
    <source>
        <dbReference type="SAM" id="Phobius"/>
    </source>
</evidence>
<sequence>MAMVAAREVVQVPGGCEGNGGKLREEDWRSRRKKNSKLTGGKLNKEEDEIRQVDSDIGQSGRNNGKGRRVSVTRDPAMVQSVCYTLAAYLALHYNWAHVIALGAFLWAAATFFVGFSSTFLQVLPFTLLCALTCLWKLNMSLCISSFCFQFILDS</sequence>
<evidence type="ECO:0000313" key="3">
    <source>
        <dbReference type="EMBL" id="KAK1391964.1"/>
    </source>
</evidence>
<protein>
    <submittedName>
        <fullName evidence="3">Uncharacterized protein</fullName>
    </submittedName>
</protein>
<keyword evidence="2" id="KW-0472">Membrane</keyword>
<dbReference type="AlphaFoldDB" id="A0AAD8IVH8"/>
<dbReference type="EMBL" id="JAUIZM010000003">
    <property type="protein sequence ID" value="KAK1391964.1"/>
    <property type="molecule type" value="Genomic_DNA"/>
</dbReference>
<accession>A0AAD8IVH8</accession>
<keyword evidence="4" id="KW-1185">Reference proteome</keyword>